<proteinExistence type="predicted"/>
<gene>
    <name evidence="1" type="ORF">LCGC14_0923700</name>
</gene>
<dbReference type="EMBL" id="LAZR01003133">
    <property type="protein sequence ID" value="KKN21595.1"/>
    <property type="molecule type" value="Genomic_DNA"/>
</dbReference>
<reference evidence="1" key="1">
    <citation type="journal article" date="2015" name="Nature">
        <title>Complex archaea that bridge the gap between prokaryotes and eukaryotes.</title>
        <authorList>
            <person name="Spang A."/>
            <person name="Saw J.H."/>
            <person name="Jorgensen S.L."/>
            <person name="Zaremba-Niedzwiedzka K."/>
            <person name="Martijn J."/>
            <person name="Lind A.E."/>
            <person name="van Eijk R."/>
            <person name="Schleper C."/>
            <person name="Guy L."/>
            <person name="Ettema T.J."/>
        </authorList>
    </citation>
    <scope>NUCLEOTIDE SEQUENCE</scope>
</reference>
<evidence type="ECO:0000313" key="1">
    <source>
        <dbReference type="EMBL" id="KKN21595.1"/>
    </source>
</evidence>
<organism evidence="1">
    <name type="scientific">marine sediment metagenome</name>
    <dbReference type="NCBI Taxonomy" id="412755"/>
    <lineage>
        <taxon>unclassified sequences</taxon>
        <taxon>metagenomes</taxon>
        <taxon>ecological metagenomes</taxon>
    </lineage>
</organism>
<name>A0A0F9NQ08_9ZZZZ</name>
<sequence>MSTQQDDMLASMGDLGKRLGLIFRDIGIVEKIIDEMKEKHPMFTDVIDASFPFLQQAHLRHLSPMVYEHHCREILQRVIDNEDPREMTKAECMVIIMEGSLLAPLSQDYGYLYTLLFKELPIDLVGDEDFVKSLEWARPSHPKAHEEVWGVLSRKFKKHPLNIRQDVPWKKRKI</sequence>
<dbReference type="AlphaFoldDB" id="A0A0F9NQ08"/>
<comment type="caution">
    <text evidence="1">The sequence shown here is derived from an EMBL/GenBank/DDBJ whole genome shotgun (WGS) entry which is preliminary data.</text>
</comment>
<protein>
    <submittedName>
        <fullName evidence="1">Uncharacterized protein</fullName>
    </submittedName>
</protein>
<accession>A0A0F9NQ08</accession>